<accession>A0A0U3ANV4</accession>
<dbReference type="GO" id="GO:0005506">
    <property type="term" value="F:iron ion binding"/>
    <property type="evidence" value="ECO:0007669"/>
    <property type="project" value="InterPro"/>
</dbReference>
<evidence type="ECO:0000256" key="6">
    <source>
        <dbReference type="ARBA" id="ARBA00023004"/>
    </source>
</evidence>
<dbReference type="KEGG" id="lal:AT746_15255"/>
<dbReference type="PROSITE" id="PS51471">
    <property type="entry name" value="FE2OG_OXY"/>
    <property type="match status" value="1"/>
</dbReference>
<dbReference type="PANTHER" id="PTHR10869:SF246">
    <property type="entry name" value="TRANSMEMBRANE PROLYL 4-HYDROXYLASE"/>
    <property type="match status" value="1"/>
</dbReference>
<keyword evidence="4" id="KW-0223">Dioxygenase</keyword>
<keyword evidence="3" id="KW-0847">Vitamin C</keyword>
<keyword evidence="9" id="KW-1185">Reference proteome</keyword>
<dbReference type="Proteomes" id="UP000068447">
    <property type="component" value="Chromosome"/>
</dbReference>
<keyword evidence="5" id="KW-0560">Oxidoreductase</keyword>
<dbReference type="PANTHER" id="PTHR10869">
    <property type="entry name" value="PROLYL 4-HYDROXYLASE ALPHA SUBUNIT"/>
    <property type="match status" value="1"/>
</dbReference>
<dbReference type="InterPro" id="IPR044862">
    <property type="entry name" value="Pro_4_hyd_alph_FE2OG_OXY"/>
</dbReference>
<sequence>MSRIALTRLEAGPQIQAVQPTQLYCWPQFLDGDECEQLVALTDAKVRPSELASPTADKAFRTSSSADLERRDHPLVGIVNQRIAGAMGIDPAWGEPIQAQRYQPGQEFKAHTDYFEPGSVEYEHHGGRRGQRSWTFMIYLNQDCEGGETEFVRLDKTFRPVTGMALIWNNLLTDGSVNPQTLHHAHKITVGVKHVITKWYRDRPY</sequence>
<proteinExistence type="predicted"/>
<feature type="domain" description="Fe2OG dioxygenase" evidence="7">
    <location>
        <begin position="93"/>
        <end position="202"/>
    </location>
</feature>
<evidence type="ECO:0000256" key="1">
    <source>
        <dbReference type="ARBA" id="ARBA00001961"/>
    </source>
</evidence>
<keyword evidence="2" id="KW-0479">Metal-binding</keyword>
<evidence type="ECO:0000313" key="9">
    <source>
        <dbReference type="Proteomes" id="UP000068447"/>
    </source>
</evidence>
<reference evidence="8 9" key="1">
    <citation type="submission" date="2015-12" db="EMBL/GenBank/DDBJ databases">
        <title>Complete genome of Lacimicrobium alkaliphilum KCTC 32984.</title>
        <authorList>
            <person name="Kim S.-G."/>
            <person name="Lee Y.-J."/>
        </authorList>
    </citation>
    <scope>NUCLEOTIDE SEQUENCE [LARGE SCALE GENOMIC DNA]</scope>
    <source>
        <strain evidence="8 9">YelD216</strain>
    </source>
</reference>
<dbReference type="GO" id="GO:0004656">
    <property type="term" value="F:procollagen-proline 4-dioxygenase activity"/>
    <property type="evidence" value="ECO:0007669"/>
    <property type="project" value="TreeGrafter"/>
</dbReference>
<dbReference type="STRING" id="1526571.AT746_15255"/>
<comment type="cofactor">
    <cofactor evidence="1">
        <name>L-ascorbate</name>
        <dbReference type="ChEBI" id="CHEBI:38290"/>
    </cofactor>
</comment>
<keyword evidence="6" id="KW-0408">Iron</keyword>
<protein>
    <recommendedName>
        <fullName evidence="7">Fe2OG dioxygenase domain-containing protein</fullName>
    </recommendedName>
</protein>
<evidence type="ECO:0000256" key="4">
    <source>
        <dbReference type="ARBA" id="ARBA00022964"/>
    </source>
</evidence>
<dbReference type="EMBL" id="CP013650">
    <property type="protein sequence ID" value="ALT00498.1"/>
    <property type="molecule type" value="Genomic_DNA"/>
</dbReference>
<organism evidence="8 9">
    <name type="scientific">Lacimicrobium alkaliphilum</name>
    <dbReference type="NCBI Taxonomy" id="1526571"/>
    <lineage>
        <taxon>Bacteria</taxon>
        <taxon>Pseudomonadati</taxon>
        <taxon>Pseudomonadota</taxon>
        <taxon>Gammaproteobacteria</taxon>
        <taxon>Alteromonadales</taxon>
        <taxon>Alteromonadaceae</taxon>
        <taxon>Lacimicrobium</taxon>
    </lineage>
</organism>
<gene>
    <name evidence="8" type="ORF">AT746_15255</name>
</gene>
<evidence type="ECO:0000256" key="5">
    <source>
        <dbReference type="ARBA" id="ARBA00023002"/>
    </source>
</evidence>
<evidence type="ECO:0000313" key="8">
    <source>
        <dbReference type="EMBL" id="ALT00498.1"/>
    </source>
</evidence>
<dbReference type="InterPro" id="IPR006620">
    <property type="entry name" value="Pro_4_hyd_alph"/>
</dbReference>
<evidence type="ECO:0000259" key="7">
    <source>
        <dbReference type="PROSITE" id="PS51471"/>
    </source>
</evidence>
<dbReference type="SMART" id="SM00702">
    <property type="entry name" value="P4Hc"/>
    <property type="match status" value="1"/>
</dbReference>
<evidence type="ECO:0000256" key="3">
    <source>
        <dbReference type="ARBA" id="ARBA00022896"/>
    </source>
</evidence>
<name>A0A0U3ANV4_9ALTE</name>
<dbReference type="GO" id="GO:0031418">
    <property type="term" value="F:L-ascorbic acid binding"/>
    <property type="evidence" value="ECO:0007669"/>
    <property type="project" value="UniProtKB-KW"/>
</dbReference>
<dbReference type="Gene3D" id="2.60.120.620">
    <property type="entry name" value="q2cbj1_9rhob like domain"/>
    <property type="match status" value="1"/>
</dbReference>
<evidence type="ECO:0000256" key="2">
    <source>
        <dbReference type="ARBA" id="ARBA00022723"/>
    </source>
</evidence>
<dbReference type="Pfam" id="PF13640">
    <property type="entry name" value="2OG-FeII_Oxy_3"/>
    <property type="match status" value="1"/>
</dbReference>
<dbReference type="AlphaFoldDB" id="A0A0U3ANV4"/>
<dbReference type="InterPro" id="IPR005123">
    <property type="entry name" value="Oxoglu/Fe-dep_dioxygenase_dom"/>
</dbReference>
<dbReference type="InterPro" id="IPR045054">
    <property type="entry name" value="P4HA-like"/>
</dbReference>